<dbReference type="KEGG" id="pph:Ppha_2457"/>
<proteinExistence type="predicted"/>
<organism evidence="2 3">
    <name type="scientific">Pelodictyon phaeoclathratiforme (strain DSM 5477 / BU-1)</name>
    <dbReference type="NCBI Taxonomy" id="324925"/>
    <lineage>
        <taxon>Bacteria</taxon>
        <taxon>Pseudomonadati</taxon>
        <taxon>Chlorobiota</taxon>
        <taxon>Chlorobiia</taxon>
        <taxon>Chlorobiales</taxon>
        <taxon>Chlorobiaceae</taxon>
        <taxon>Chlorobium/Pelodictyon group</taxon>
        <taxon>Pelodictyon</taxon>
    </lineage>
</organism>
<dbReference type="NCBIfam" id="NF040560">
    <property type="entry name" value="CAS_Csx15"/>
    <property type="match status" value="1"/>
</dbReference>
<keyword evidence="3" id="KW-1185">Reference proteome</keyword>
<dbReference type="eggNOG" id="ENOG5033YWB">
    <property type="taxonomic scope" value="Bacteria"/>
</dbReference>
<dbReference type="EMBL" id="CP001110">
    <property type="protein sequence ID" value="ACF44641.1"/>
    <property type="molecule type" value="Genomic_DNA"/>
</dbReference>
<reference evidence="2 3" key="1">
    <citation type="submission" date="2008-06" db="EMBL/GenBank/DDBJ databases">
        <title>Complete sequence of Pelodictyon phaeoclathratiforme BU-1.</title>
        <authorList>
            <consortium name="US DOE Joint Genome Institute"/>
            <person name="Lucas S."/>
            <person name="Copeland A."/>
            <person name="Lapidus A."/>
            <person name="Glavina del Rio T."/>
            <person name="Dalin E."/>
            <person name="Tice H."/>
            <person name="Bruce D."/>
            <person name="Goodwin L."/>
            <person name="Pitluck S."/>
            <person name="Schmutz J."/>
            <person name="Larimer F."/>
            <person name="Land M."/>
            <person name="Hauser L."/>
            <person name="Kyrpides N."/>
            <person name="Mikhailova N."/>
            <person name="Liu Z."/>
            <person name="Li T."/>
            <person name="Zhao F."/>
            <person name="Overmann J."/>
            <person name="Bryant D.A."/>
            <person name="Richardson P."/>
        </authorList>
    </citation>
    <scope>NUCLEOTIDE SEQUENCE [LARGE SCALE GENOMIC DNA]</scope>
    <source>
        <strain evidence="3">DSM 5477 / BU-1</strain>
    </source>
</reference>
<gene>
    <name evidence="2" type="ordered locus">Ppha_2457</name>
</gene>
<dbReference type="OrthoDB" id="597445at2"/>
<keyword evidence="1" id="KW-1133">Transmembrane helix</keyword>
<accession>B4SEW5</accession>
<evidence type="ECO:0000256" key="1">
    <source>
        <dbReference type="SAM" id="Phobius"/>
    </source>
</evidence>
<name>B4SEW5_PELPB</name>
<dbReference type="Proteomes" id="UP000002724">
    <property type="component" value="Chromosome"/>
</dbReference>
<evidence type="ECO:0008006" key="4">
    <source>
        <dbReference type="Google" id="ProtNLM"/>
    </source>
</evidence>
<dbReference type="HOGENOM" id="CLU_122744_0_0_10"/>
<keyword evidence="1" id="KW-0472">Membrane</keyword>
<dbReference type="RefSeq" id="WP_012509115.1">
    <property type="nucleotide sequence ID" value="NC_011060.1"/>
</dbReference>
<dbReference type="STRING" id="324925.Ppha_2457"/>
<evidence type="ECO:0000313" key="2">
    <source>
        <dbReference type="EMBL" id="ACF44641.1"/>
    </source>
</evidence>
<dbReference type="AlphaFoldDB" id="B4SEW5"/>
<sequence>MNEFFTQNNLLVVFWFTAGLVSIIELLEYLVTKNIPWLFRLMRGVWRGMARRFSGGISEGTRQLIINFSGHPVLPGQHKDIGKMMHWPSPEIINVSLGNVAEDHNFVSTIEKAVEKVALSPEEWQSTPIVVIAAGYSAVWSVVLAELHGRLGYFPDVVRLRPASTVSNEKFEVAEIMNLREVRHKSRDKR</sequence>
<protein>
    <recommendedName>
        <fullName evidence="4">SMODS-associated and fused to various effectors domain-containing protein</fullName>
    </recommendedName>
</protein>
<dbReference type="CDD" id="cd09766">
    <property type="entry name" value="Csx15_I-U"/>
    <property type="match status" value="1"/>
</dbReference>
<feature type="transmembrane region" description="Helical" evidence="1">
    <location>
        <begin position="12"/>
        <end position="31"/>
    </location>
</feature>
<evidence type="ECO:0000313" key="3">
    <source>
        <dbReference type="Proteomes" id="UP000002724"/>
    </source>
</evidence>
<keyword evidence="1" id="KW-0812">Transmembrane</keyword>